<gene>
    <name evidence="1" type="ORF">Zm00014a_030455</name>
</gene>
<evidence type="ECO:0000313" key="1">
    <source>
        <dbReference type="EMBL" id="PWZ10735.1"/>
    </source>
</evidence>
<protein>
    <recommendedName>
        <fullName evidence="3">UspA domain-containing protein</fullName>
    </recommendedName>
</protein>
<dbReference type="InterPro" id="IPR044162">
    <property type="entry name" value="PHOS32/34"/>
</dbReference>
<dbReference type="PANTHER" id="PTHR31966">
    <property type="entry name" value="OS01G0783500 PROTEIN"/>
    <property type="match status" value="1"/>
</dbReference>
<accession>A0A3L6DQ46</accession>
<dbReference type="AlphaFoldDB" id="A0A3L6DQ46"/>
<dbReference type="Proteomes" id="UP000251960">
    <property type="component" value="Chromosome 8"/>
</dbReference>
<comment type="caution">
    <text evidence="1">The sequence shown here is derived from an EMBL/GenBank/DDBJ whole genome shotgun (WGS) entry which is preliminary data.</text>
</comment>
<proteinExistence type="predicted"/>
<reference evidence="1 2" key="1">
    <citation type="journal article" date="2018" name="Nat. Genet.">
        <title>Extensive intraspecific gene order and gene structural variations between Mo17 and other maize genomes.</title>
        <authorList>
            <person name="Sun S."/>
            <person name="Zhou Y."/>
            <person name="Chen J."/>
            <person name="Shi J."/>
            <person name="Zhao H."/>
            <person name="Zhao H."/>
            <person name="Song W."/>
            <person name="Zhang M."/>
            <person name="Cui Y."/>
            <person name="Dong X."/>
            <person name="Liu H."/>
            <person name="Ma X."/>
            <person name="Jiao Y."/>
            <person name="Wang B."/>
            <person name="Wei X."/>
            <person name="Stein J.C."/>
            <person name="Glaubitz J.C."/>
            <person name="Lu F."/>
            <person name="Yu G."/>
            <person name="Liang C."/>
            <person name="Fengler K."/>
            <person name="Li B."/>
            <person name="Rafalski A."/>
            <person name="Schnable P.S."/>
            <person name="Ware D.H."/>
            <person name="Buckler E.S."/>
            <person name="Lai J."/>
        </authorList>
    </citation>
    <scope>NUCLEOTIDE SEQUENCE [LARGE SCALE GENOMIC DNA]</scope>
    <source>
        <strain evidence="2">cv. Missouri 17</strain>
        <tissue evidence="1">Seedling</tissue>
    </source>
</reference>
<dbReference type="EMBL" id="NCVQ01000009">
    <property type="protein sequence ID" value="PWZ10735.1"/>
    <property type="molecule type" value="Genomic_DNA"/>
</dbReference>
<evidence type="ECO:0008006" key="3">
    <source>
        <dbReference type="Google" id="ProtNLM"/>
    </source>
</evidence>
<name>A0A3L6DQ46_MAIZE</name>
<evidence type="ECO:0000313" key="2">
    <source>
        <dbReference type="Proteomes" id="UP000251960"/>
    </source>
</evidence>
<dbReference type="PANTHER" id="PTHR31966:SF27">
    <property type="entry name" value="OS01G0783500 PROTEIN"/>
    <property type="match status" value="1"/>
</dbReference>
<organism evidence="1 2">
    <name type="scientific">Zea mays</name>
    <name type="common">Maize</name>
    <dbReference type="NCBI Taxonomy" id="4577"/>
    <lineage>
        <taxon>Eukaryota</taxon>
        <taxon>Viridiplantae</taxon>
        <taxon>Streptophyta</taxon>
        <taxon>Embryophyta</taxon>
        <taxon>Tracheophyta</taxon>
        <taxon>Spermatophyta</taxon>
        <taxon>Magnoliopsida</taxon>
        <taxon>Liliopsida</taxon>
        <taxon>Poales</taxon>
        <taxon>Poaceae</taxon>
        <taxon>PACMAD clade</taxon>
        <taxon>Panicoideae</taxon>
        <taxon>Andropogonodae</taxon>
        <taxon>Andropogoneae</taxon>
        <taxon>Tripsacinae</taxon>
        <taxon>Zea</taxon>
    </lineage>
</organism>
<sequence>MASPHRRIAIIDDLSDDSAFTGKWTVQNYLFPENVVVLLHVRLTSNIYGIDWGSIAVPIATAKDVRRHRQGIPSKEEMQKK</sequence>